<evidence type="ECO:0008006" key="4">
    <source>
        <dbReference type="Google" id="ProtNLM"/>
    </source>
</evidence>
<dbReference type="Proteomes" id="UP001215598">
    <property type="component" value="Unassembled WGS sequence"/>
</dbReference>
<protein>
    <recommendedName>
        <fullName evidence="4">Gag-like protein</fullName>
    </recommendedName>
</protein>
<keyword evidence="3" id="KW-1185">Reference proteome</keyword>
<proteinExistence type="predicted"/>
<feature type="region of interest" description="Disordered" evidence="1">
    <location>
        <begin position="250"/>
        <end position="287"/>
    </location>
</feature>
<evidence type="ECO:0000256" key="1">
    <source>
        <dbReference type="SAM" id="MobiDB-lite"/>
    </source>
</evidence>
<reference evidence="2" key="1">
    <citation type="submission" date="2023-03" db="EMBL/GenBank/DDBJ databases">
        <title>Massive genome expansion in bonnet fungi (Mycena s.s.) driven by repeated elements and novel gene families across ecological guilds.</title>
        <authorList>
            <consortium name="Lawrence Berkeley National Laboratory"/>
            <person name="Harder C.B."/>
            <person name="Miyauchi S."/>
            <person name="Viragh M."/>
            <person name="Kuo A."/>
            <person name="Thoen E."/>
            <person name="Andreopoulos B."/>
            <person name="Lu D."/>
            <person name="Skrede I."/>
            <person name="Drula E."/>
            <person name="Henrissat B."/>
            <person name="Morin E."/>
            <person name="Kohler A."/>
            <person name="Barry K."/>
            <person name="LaButti K."/>
            <person name="Morin E."/>
            <person name="Salamov A."/>
            <person name="Lipzen A."/>
            <person name="Mereny Z."/>
            <person name="Hegedus B."/>
            <person name="Baldrian P."/>
            <person name="Stursova M."/>
            <person name="Weitz H."/>
            <person name="Taylor A."/>
            <person name="Grigoriev I.V."/>
            <person name="Nagy L.G."/>
            <person name="Martin F."/>
            <person name="Kauserud H."/>
        </authorList>
    </citation>
    <scope>NUCLEOTIDE SEQUENCE</scope>
    <source>
        <strain evidence="2">CBHHK182m</strain>
    </source>
</reference>
<evidence type="ECO:0000313" key="3">
    <source>
        <dbReference type="Proteomes" id="UP001215598"/>
    </source>
</evidence>
<dbReference type="EMBL" id="JARKIB010000055">
    <property type="protein sequence ID" value="KAJ7753530.1"/>
    <property type="molecule type" value="Genomic_DNA"/>
</dbReference>
<name>A0AAD7IZE4_9AGAR</name>
<organism evidence="2 3">
    <name type="scientific">Mycena metata</name>
    <dbReference type="NCBI Taxonomy" id="1033252"/>
    <lineage>
        <taxon>Eukaryota</taxon>
        <taxon>Fungi</taxon>
        <taxon>Dikarya</taxon>
        <taxon>Basidiomycota</taxon>
        <taxon>Agaricomycotina</taxon>
        <taxon>Agaricomycetes</taxon>
        <taxon>Agaricomycetidae</taxon>
        <taxon>Agaricales</taxon>
        <taxon>Marasmiineae</taxon>
        <taxon>Mycenaceae</taxon>
        <taxon>Mycena</taxon>
    </lineage>
</organism>
<evidence type="ECO:0000313" key="2">
    <source>
        <dbReference type="EMBL" id="KAJ7753530.1"/>
    </source>
</evidence>
<sequence>MFVGATLQRSGSVLLHMSSTEAATWLKVNITSFLSCMGGTSTYKERLLNVVAQYVPVSFDPSQDGALRILESENNIPSGVLAKARWIKPVAQRNRGQKVAHAILGFSDPTAANIFLRQGIWVEGRSVNGHKLLPEPIRCLKCQGVGLNHIAANCPSIHDTCARCGEMHKTAACMVDDEARACANCRIAKRPHEGHGAADRSCPVFTDKLQFALERNPDAKYPYFPTPDDPSSWVTHEELGGQPGLAVWPTKRRKGVGPPASGAAALRNLSTGQTHNPPRRGAGLGGRQTSIQEAFTTKTPQLGVGRFMNPERAARMEGAAANGRLWWCAQGP</sequence>
<comment type="caution">
    <text evidence="2">The sequence shown here is derived from an EMBL/GenBank/DDBJ whole genome shotgun (WGS) entry which is preliminary data.</text>
</comment>
<accession>A0AAD7IZE4</accession>
<dbReference type="AlphaFoldDB" id="A0AAD7IZE4"/>
<gene>
    <name evidence="2" type="ORF">B0H16DRAFT_1316888</name>
</gene>